<keyword evidence="5" id="KW-0862">Zinc</keyword>
<accession>A0A0W0VJ54</accession>
<evidence type="ECO:0000256" key="1">
    <source>
        <dbReference type="ARBA" id="ARBA00001947"/>
    </source>
</evidence>
<dbReference type="GO" id="GO:0008270">
    <property type="term" value="F:zinc ion binding"/>
    <property type="evidence" value="ECO:0007669"/>
    <property type="project" value="InterPro"/>
</dbReference>
<keyword evidence="6" id="KW-0482">Metalloprotease</keyword>
<evidence type="ECO:0000313" key="10">
    <source>
        <dbReference type="Proteomes" id="UP000054997"/>
    </source>
</evidence>
<dbReference type="PROSITE" id="PS52035">
    <property type="entry name" value="PEPTIDASE_M14"/>
    <property type="match status" value="1"/>
</dbReference>
<dbReference type="GO" id="GO:0005615">
    <property type="term" value="C:extracellular space"/>
    <property type="evidence" value="ECO:0007669"/>
    <property type="project" value="TreeGrafter"/>
</dbReference>
<keyword evidence="10" id="KW-1185">Reference proteome</keyword>
<gene>
    <name evidence="9" type="ORF">Llon_2089</name>
</gene>
<evidence type="ECO:0000256" key="6">
    <source>
        <dbReference type="ARBA" id="ARBA00023049"/>
    </source>
</evidence>
<feature type="domain" description="Peptidase M14" evidence="8">
    <location>
        <begin position="32"/>
        <end position="317"/>
    </location>
</feature>
<dbReference type="Proteomes" id="UP000054997">
    <property type="component" value="Unassembled WGS sequence"/>
</dbReference>
<dbReference type="Pfam" id="PF00246">
    <property type="entry name" value="Peptidase_M14"/>
    <property type="match status" value="1"/>
</dbReference>
<dbReference type="SMART" id="SM00631">
    <property type="entry name" value="Zn_pept"/>
    <property type="match status" value="1"/>
</dbReference>
<evidence type="ECO:0000259" key="8">
    <source>
        <dbReference type="PROSITE" id="PS52035"/>
    </source>
</evidence>
<dbReference type="GO" id="GO:0004181">
    <property type="term" value="F:metallocarboxypeptidase activity"/>
    <property type="evidence" value="ECO:0007669"/>
    <property type="project" value="InterPro"/>
</dbReference>
<dbReference type="PATRIC" id="fig|45068.5.peg.2272"/>
<dbReference type="SUPFAM" id="SSF53187">
    <property type="entry name" value="Zn-dependent exopeptidases"/>
    <property type="match status" value="1"/>
</dbReference>
<evidence type="ECO:0000256" key="5">
    <source>
        <dbReference type="ARBA" id="ARBA00022833"/>
    </source>
</evidence>
<dbReference type="AlphaFoldDB" id="A0A0W0VJ54"/>
<feature type="active site" description="Proton donor/acceptor" evidence="7">
    <location>
        <position position="283"/>
    </location>
</feature>
<evidence type="ECO:0000256" key="2">
    <source>
        <dbReference type="ARBA" id="ARBA00005988"/>
    </source>
</evidence>
<dbReference type="InterPro" id="IPR000834">
    <property type="entry name" value="Peptidase_M14"/>
</dbReference>
<organism evidence="9 10">
    <name type="scientific">Legionella londiniensis</name>
    <dbReference type="NCBI Taxonomy" id="45068"/>
    <lineage>
        <taxon>Bacteria</taxon>
        <taxon>Pseudomonadati</taxon>
        <taxon>Pseudomonadota</taxon>
        <taxon>Gammaproteobacteria</taxon>
        <taxon>Legionellales</taxon>
        <taxon>Legionellaceae</taxon>
        <taxon>Legionella</taxon>
    </lineage>
</organism>
<dbReference type="RefSeq" id="WP_058530042.1">
    <property type="nucleotide sequence ID" value="NZ_CAAAHZ010000011.1"/>
</dbReference>
<name>A0A0W0VJ54_9GAMM</name>
<comment type="cofactor">
    <cofactor evidence="1">
        <name>Zn(2+)</name>
        <dbReference type="ChEBI" id="CHEBI:29105"/>
    </cofactor>
</comment>
<evidence type="ECO:0000256" key="4">
    <source>
        <dbReference type="ARBA" id="ARBA00022801"/>
    </source>
</evidence>
<comment type="similarity">
    <text evidence="2 7">Belongs to the peptidase M14 family.</text>
</comment>
<reference evidence="9 10" key="1">
    <citation type="submission" date="2015-11" db="EMBL/GenBank/DDBJ databases">
        <title>Genomic analysis of 38 Legionella species identifies large and diverse effector repertoires.</title>
        <authorList>
            <person name="Burstein D."/>
            <person name="Amaro F."/>
            <person name="Zusman T."/>
            <person name="Lifshitz Z."/>
            <person name="Cohen O."/>
            <person name="Gilbert J.A."/>
            <person name="Pupko T."/>
            <person name="Shuman H.A."/>
            <person name="Segal G."/>
        </authorList>
    </citation>
    <scope>NUCLEOTIDE SEQUENCE [LARGE SCALE GENOMIC DNA]</scope>
    <source>
        <strain evidence="9 10">ATCC 49505</strain>
    </source>
</reference>
<dbReference type="Gene3D" id="3.40.630.10">
    <property type="entry name" value="Zn peptidases"/>
    <property type="match status" value="1"/>
</dbReference>
<dbReference type="OrthoDB" id="5294005at2"/>
<protein>
    <submittedName>
        <fullName evidence="9">Zinc carboxypeptidase</fullName>
    </submittedName>
</protein>
<keyword evidence="4" id="KW-0378">Hydrolase</keyword>
<sequence length="529" mass="59509">MKKFSFSFILILTGLFFAVHASVLKTPLEARHYQSLPDSREINRFLQQLAEQSSEAKLISIGKTAGGREMTALLVSSNKEFLETGKTQDNKLAVLLIGSQHGTEPSGCEGLLKFTAQLLSGNEKHYLPDMNFIIIANGNPDGRDQHSRFNAHGGNINVDFTRVAYPETQAVINVLRQFQIDALLDLHESSAMKKILTLQEGFYRNAEAQYEVGNNPNIDPDLLRLGQKLLPELIRISEEKGLPGEHYLGEILKLDQPVAHGGLKISNLRNYSAMQGIFSVLVENRLDPNKTYYETPQNIKVRSEKQLLSILSFLTLLQKEKPAILKTVRAAKDGRQQMKLQGKKMRLIYGYDLNTQNPVREVALTDVASGHPVKKPFPNFDYVSIEKTILIPDAYAIKAPQKKVIDILKKHRIVIKQLETPRQVMAMAPRINTIRINYSPLFQNVSTVNIDTDFTPGIITLAPGDFLVPTHQPLGKLIPLFLDLRAVDSIYQKAEFRYLLTEGMDISVFPVKLMDQDSQITGEKIKIPR</sequence>
<proteinExistence type="inferred from homology"/>
<comment type="caution">
    <text evidence="9">The sequence shown here is derived from an EMBL/GenBank/DDBJ whole genome shotgun (WGS) entry which is preliminary data.</text>
</comment>
<dbReference type="STRING" id="45068.Llon_2089"/>
<evidence type="ECO:0000313" key="9">
    <source>
        <dbReference type="EMBL" id="KTD19917.1"/>
    </source>
</evidence>
<dbReference type="GO" id="GO:0006508">
    <property type="term" value="P:proteolysis"/>
    <property type="evidence" value="ECO:0007669"/>
    <property type="project" value="UniProtKB-KW"/>
</dbReference>
<dbReference type="EMBL" id="LNYK01000033">
    <property type="protein sequence ID" value="KTD19917.1"/>
    <property type="molecule type" value="Genomic_DNA"/>
</dbReference>
<evidence type="ECO:0000256" key="7">
    <source>
        <dbReference type="PROSITE-ProRule" id="PRU01379"/>
    </source>
</evidence>
<evidence type="ECO:0000256" key="3">
    <source>
        <dbReference type="ARBA" id="ARBA00022670"/>
    </source>
</evidence>
<dbReference type="PANTHER" id="PTHR11705:SF143">
    <property type="entry name" value="SLL0236 PROTEIN"/>
    <property type="match status" value="1"/>
</dbReference>
<keyword evidence="3" id="KW-0645">Protease</keyword>
<dbReference type="PANTHER" id="PTHR11705">
    <property type="entry name" value="PROTEASE FAMILY M14 CARBOXYPEPTIDASE A,B"/>
    <property type="match status" value="1"/>
</dbReference>
<keyword evidence="9" id="KW-0121">Carboxypeptidase</keyword>